<dbReference type="InterPro" id="IPR009057">
    <property type="entry name" value="Homeodomain-like_sf"/>
</dbReference>
<name>A0A4U5LYX2_STECR</name>
<keyword evidence="2 3" id="KW-0238">DNA-binding</keyword>
<dbReference type="PROSITE" id="PS50071">
    <property type="entry name" value="HOMEOBOX_2"/>
    <property type="match status" value="1"/>
</dbReference>
<evidence type="ECO:0000256" key="4">
    <source>
        <dbReference type="SAM" id="MobiDB-lite"/>
    </source>
</evidence>
<dbReference type="InterPro" id="IPR001356">
    <property type="entry name" value="HD"/>
</dbReference>
<keyword evidence="7" id="KW-1185">Reference proteome</keyword>
<organism evidence="6 7">
    <name type="scientific">Steinernema carpocapsae</name>
    <name type="common">Entomopathogenic nematode</name>
    <dbReference type="NCBI Taxonomy" id="34508"/>
    <lineage>
        <taxon>Eukaryota</taxon>
        <taxon>Metazoa</taxon>
        <taxon>Ecdysozoa</taxon>
        <taxon>Nematoda</taxon>
        <taxon>Chromadorea</taxon>
        <taxon>Rhabditida</taxon>
        <taxon>Tylenchina</taxon>
        <taxon>Panagrolaimomorpha</taxon>
        <taxon>Strongyloidoidea</taxon>
        <taxon>Steinernematidae</taxon>
        <taxon>Steinernema</taxon>
    </lineage>
</organism>
<evidence type="ECO:0000256" key="1">
    <source>
        <dbReference type="ARBA" id="ARBA00004123"/>
    </source>
</evidence>
<proteinExistence type="predicted"/>
<reference evidence="6 7" key="2">
    <citation type="journal article" date="2019" name="G3 (Bethesda)">
        <title>Hybrid Assembly of the Genome of the Entomopathogenic Nematode Steinernema carpocapsae Identifies the X-Chromosome.</title>
        <authorList>
            <person name="Serra L."/>
            <person name="Macchietto M."/>
            <person name="Macias-Munoz A."/>
            <person name="McGill C.J."/>
            <person name="Rodriguez I.M."/>
            <person name="Rodriguez B."/>
            <person name="Murad R."/>
            <person name="Mortazavi A."/>
        </authorList>
    </citation>
    <scope>NUCLEOTIDE SEQUENCE [LARGE SCALE GENOMIC DNA]</scope>
    <source>
        <strain evidence="6 7">ALL</strain>
    </source>
</reference>
<dbReference type="SUPFAM" id="SSF46689">
    <property type="entry name" value="Homeodomain-like"/>
    <property type="match status" value="1"/>
</dbReference>
<feature type="domain" description="Homeobox" evidence="5">
    <location>
        <begin position="41"/>
        <end position="101"/>
    </location>
</feature>
<feature type="DNA-binding region" description="Homeobox" evidence="2">
    <location>
        <begin position="43"/>
        <end position="102"/>
    </location>
</feature>
<evidence type="ECO:0000256" key="3">
    <source>
        <dbReference type="RuleBase" id="RU000682"/>
    </source>
</evidence>
<evidence type="ECO:0000259" key="5">
    <source>
        <dbReference type="PROSITE" id="PS50071"/>
    </source>
</evidence>
<keyword evidence="2 3" id="KW-0539">Nucleus</keyword>
<comment type="caution">
    <text evidence="6">The sequence shown here is derived from an EMBL/GenBank/DDBJ whole genome shotgun (WGS) entry which is preliminary data.</text>
</comment>
<comment type="subcellular location">
    <subcellularLocation>
        <location evidence="1 2 3">Nucleus</location>
    </subcellularLocation>
</comment>
<dbReference type="Proteomes" id="UP000298663">
    <property type="component" value="Unassembled WGS sequence"/>
</dbReference>
<dbReference type="GO" id="GO:0003677">
    <property type="term" value="F:DNA binding"/>
    <property type="evidence" value="ECO:0007669"/>
    <property type="project" value="UniProtKB-UniRule"/>
</dbReference>
<protein>
    <recommendedName>
        <fullName evidence="5">Homeobox domain-containing protein</fullName>
    </recommendedName>
</protein>
<dbReference type="OrthoDB" id="6159439at2759"/>
<reference evidence="6 7" key="1">
    <citation type="journal article" date="2015" name="Genome Biol.">
        <title>Comparative genomics of Steinernema reveals deeply conserved gene regulatory networks.</title>
        <authorList>
            <person name="Dillman A.R."/>
            <person name="Macchietto M."/>
            <person name="Porter C.F."/>
            <person name="Rogers A."/>
            <person name="Williams B."/>
            <person name="Antoshechkin I."/>
            <person name="Lee M.M."/>
            <person name="Goodwin Z."/>
            <person name="Lu X."/>
            <person name="Lewis E.E."/>
            <person name="Goodrich-Blair H."/>
            <person name="Stock S.P."/>
            <person name="Adams B.J."/>
            <person name="Sternberg P.W."/>
            <person name="Mortazavi A."/>
        </authorList>
    </citation>
    <scope>NUCLEOTIDE SEQUENCE [LARGE SCALE GENOMIC DNA]</scope>
    <source>
        <strain evidence="6 7">ALL</strain>
    </source>
</reference>
<dbReference type="SMART" id="SM00389">
    <property type="entry name" value="HOX"/>
    <property type="match status" value="1"/>
</dbReference>
<accession>A0A4U5LYX2</accession>
<dbReference type="Gene3D" id="1.10.10.60">
    <property type="entry name" value="Homeodomain-like"/>
    <property type="match status" value="1"/>
</dbReference>
<dbReference type="EMBL" id="AZBU02000011">
    <property type="protein sequence ID" value="TKR61514.1"/>
    <property type="molecule type" value="Genomic_DNA"/>
</dbReference>
<dbReference type="CDD" id="cd00086">
    <property type="entry name" value="homeodomain"/>
    <property type="match status" value="1"/>
</dbReference>
<evidence type="ECO:0000313" key="7">
    <source>
        <dbReference type="Proteomes" id="UP000298663"/>
    </source>
</evidence>
<evidence type="ECO:0000313" key="6">
    <source>
        <dbReference type="EMBL" id="TKR61514.1"/>
    </source>
</evidence>
<dbReference type="STRING" id="34508.A0A4U5LYX2"/>
<gene>
    <name evidence="6" type="ORF">L596_028615</name>
</gene>
<dbReference type="AlphaFoldDB" id="A0A4U5LYX2"/>
<keyword evidence="2 3" id="KW-0371">Homeobox</keyword>
<evidence type="ECO:0000256" key="2">
    <source>
        <dbReference type="PROSITE-ProRule" id="PRU00108"/>
    </source>
</evidence>
<dbReference type="Pfam" id="PF00046">
    <property type="entry name" value="Homeodomain"/>
    <property type="match status" value="1"/>
</dbReference>
<dbReference type="GO" id="GO:0005634">
    <property type="term" value="C:nucleus"/>
    <property type="evidence" value="ECO:0007669"/>
    <property type="project" value="UniProtKB-SubCell"/>
</dbReference>
<sequence>MSTVTSTTEAQSSPVDASQLYAALEALKANSLQTLAQVTTSEKPPKRVQFSEKQKTLLESLFEETAHPNREKKEEVARKANLSYNQVKRWVQNQRYRMKRQPRESSPLSSSI</sequence>
<feature type="region of interest" description="Disordered" evidence="4">
    <location>
        <begin position="93"/>
        <end position="112"/>
    </location>
</feature>